<feature type="region of interest" description="Disordered" evidence="1">
    <location>
        <begin position="1"/>
        <end position="111"/>
    </location>
</feature>
<proteinExistence type="predicted"/>
<reference evidence="2" key="1">
    <citation type="submission" date="2020-06" db="EMBL/GenBank/DDBJ databases">
        <authorList>
            <person name="Li T."/>
            <person name="Hu X."/>
            <person name="Zhang T."/>
            <person name="Song X."/>
            <person name="Zhang H."/>
            <person name="Dai N."/>
            <person name="Sheng W."/>
            <person name="Hou X."/>
            <person name="Wei L."/>
        </authorList>
    </citation>
    <scope>NUCLEOTIDE SEQUENCE</scope>
    <source>
        <strain evidence="2">G02</strain>
        <tissue evidence="2">Leaf</tissue>
    </source>
</reference>
<sequence>MFSKYFQVLSDKERERGGSTPASRSARGTPGSSTSKGKRPMSPSERAPSEGPAKRTRGGLIGTPPAFSSKPSMPSPPPPVKEEKGVPPRTPRPSGGLFSSSSFTPKEEEASSLAASLMRGIVTPEDRRLLVPLGREDLKRKVALHLLKGLAACETLFFRYQGVPPAGETAAQKVKERAKRLEKENAQLREAAT</sequence>
<dbReference type="AlphaFoldDB" id="A0AAW2TZG7"/>
<protein>
    <submittedName>
        <fullName evidence="2">Uncharacterized protein</fullName>
    </submittedName>
</protein>
<name>A0AAW2TZG7_SESRA</name>
<evidence type="ECO:0000313" key="2">
    <source>
        <dbReference type="EMBL" id="KAL0409687.1"/>
    </source>
</evidence>
<dbReference type="EMBL" id="JACGWJ010000007">
    <property type="protein sequence ID" value="KAL0409687.1"/>
    <property type="molecule type" value="Genomic_DNA"/>
</dbReference>
<comment type="caution">
    <text evidence="2">The sequence shown here is derived from an EMBL/GenBank/DDBJ whole genome shotgun (WGS) entry which is preliminary data.</text>
</comment>
<reference evidence="2" key="2">
    <citation type="journal article" date="2024" name="Plant">
        <title>Genomic evolution and insights into agronomic trait innovations of Sesamum species.</title>
        <authorList>
            <person name="Miao H."/>
            <person name="Wang L."/>
            <person name="Qu L."/>
            <person name="Liu H."/>
            <person name="Sun Y."/>
            <person name="Le M."/>
            <person name="Wang Q."/>
            <person name="Wei S."/>
            <person name="Zheng Y."/>
            <person name="Lin W."/>
            <person name="Duan Y."/>
            <person name="Cao H."/>
            <person name="Xiong S."/>
            <person name="Wang X."/>
            <person name="Wei L."/>
            <person name="Li C."/>
            <person name="Ma Q."/>
            <person name="Ju M."/>
            <person name="Zhao R."/>
            <person name="Li G."/>
            <person name="Mu C."/>
            <person name="Tian Q."/>
            <person name="Mei H."/>
            <person name="Zhang T."/>
            <person name="Gao T."/>
            <person name="Zhang H."/>
        </authorList>
    </citation>
    <scope>NUCLEOTIDE SEQUENCE</scope>
    <source>
        <strain evidence="2">G02</strain>
    </source>
</reference>
<organism evidence="2">
    <name type="scientific">Sesamum radiatum</name>
    <name type="common">Black benniseed</name>
    <dbReference type="NCBI Taxonomy" id="300843"/>
    <lineage>
        <taxon>Eukaryota</taxon>
        <taxon>Viridiplantae</taxon>
        <taxon>Streptophyta</taxon>
        <taxon>Embryophyta</taxon>
        <taxon>Tracheophyta</taxon>
        <taxon>Spermatophyta</taxon>
        <taxon>Magnoliopsida</taxon>
        <taxon>eudicotyledons</taxon>
        <taxon>Gunneridae</taxon>
        <taxon>Pentapetalae</taxon>
        <taxon>asterids</taxon>
        <taxon>lamiids</taxon>
        <taxon>Lamiales</taxon>
        <taxon>Pedaliaceae</taxon>
        <taxon>Sesamum</taxon>
    </lineage>
</organism>
<evidence type="ECO:0000256" key="1">
    <source>
        <dbReference type="SAM" id="MobiDB-lite"/>
    </source>
</evidence>
<gene>
    <name evidence="2" type="ORF">Sradi_1903100</name>
</gene>
<accession>A0AAW2TZG7</accession>